<dbReference type="Gene3D" id="1.10.287.130">
    <property type="match status" value="1"/>
</dbReference>
<dbReference type="SUPFAM" id="SSF47384">
    <property type="entry name" value="Homodimeric domain of signal transducing histidine kinase"/>
    <property type="match status" value="1"/>
</dbReference>
<evidence type="ECO:0000259" key="14">
    <source>
        <dbReference type="PROSITE" id="PS50885"/>
    </source>
</evidence>
<dbReference type="GO" id="GO:0016301">
    <property type="term" value="F:kinase activity"/>
    <property type="evidence" value="ECO:0007669"/>
    <property type="project" value="UniProtKB-KW"/>
</dbReference>
<keyword evidence="9" id="KW-0067">ATP-binding</keyword>
<dbReference type="Pfam" id="PF00512">
    <property type="entry name" value="HisKA"/>
    <property type="match status" value="1"/>
</dbReference>
<keyword evidence="16" id="KW-1185">Reference proteome</keyword>
<dbReference type="SUPFAM" id="SSF55874">
    <property type="entry name" value="ATPase domain of HSP90 chaperone/DNA topoisomerase II/histidine kinase"/>
    <property type="match status" value="1"/>
</dbReference>
<evidence type="ECO:0000256" key="5">
    <source>
        <dbReference type="ARBA" id="ARBA00022679"/>
    </source>
</evidence>
<evidence type="ECO:0000256" key="6">
    <source>
        <dbReference type="ARBA" id="ARBA00022692"/>
    </source>
</evidence>
<dbReference type="SMART" id="SM00388">
    <property type="entry name" value="HisKA"/>
    <property type="match status" value="1"/>
</dbReference>
<evidence type="ECO:0000256" key="10">
    <source>
        <dbReference type="ARBA" id="ARBA00022989"/>
    </source>
</evidence>
<keyword evidence="12" id="KW-0472">Membrane</keyword>
<gene>
    <name evidence="15" type="ORF">DHf2319_09805</name>
</gene>
<evidence type="ECO:0000256" key="8">
    <source>
        <dbReference type="ARBA" id="ARBA00022777"/>
    </source>
</evidence>
<evidence type="ECO:0000256" key="7">
    <source>
        <dbReference type="ARBA" id="ARBA00022741"/>
    </source>
</evidence>
<dbReference type="PANTHER" id="PTHR45436">
    <property type="entry name" value="SENSOR HISTIDINE KINASE YKOH"/>
    <property type="match status" value="1"/>
</dbReference>
<evidence type="ECO:0000256" key="3">
    <source>
        <dbReference type="ARBA" id="ARBA00012438"/>
    </source>
</evidence>
<dbReference type="InterPro" id="IPR050428">
    <property type="entry name" value="TCS_sensor_his_kinase"/>
</dbReference>
<keyword evidence="5" id="KW-0808">Transferase</keyword>
<dbReference type="InterPro" id="IPR013727">
    <property type="entry name" value="2CSK_N"/>
</dbReference>
<dbReference type="CDD" id="cd00075">
    <property type="entry name" value="HATPase"/>
    <property type="match status" value="1"/>
</dbReference>
<dbReference type="InterPro" id="IPR005467">
    <property type="entry name" value="His_kinase_dom"/>
</dbReference>
<protein>
    <recommendedName>
        <fullName evidence="3">histidine kinase</fullName>
        <ecNumber evidence="3">2.7.13.3</ecNumber>
    </recommendedName>
</protein>
<evidence type="ECO:0000256" key="11">
    <source>
        <dbReference type="ARBA" id="ARBA00023012"/>
    </source>
</evidence>
<name>A0ABY4AN04_9BURK</name>
<evidence type="ECO:0000256" key="4">
    <source>
        <dbReference type="ARBA" id="ARBA00022553"/>
    </source>
</evidence>
<keyword evidence="10" id="KW-1133">Transmembrane helix</keyword>
<feature type="domain" description="Histidine kinase" evidence="13">
    <location>
        <begin position="246"/>
        <end position="462"/>
    </location>
</feature>
<dbReference type="SMART" id="SM00387">
    <property type="entry name" value="HATPase_c"/>
    <property type="match status" value="1"/>
</dbReference>
<keyword evidence="8 15" id="KW-0418">Kinase</keyword>
<dbReference type="InterPro" id="IPR036890">
    <property type="entry name" value="HATPase_C_sf"/>
</dbReference>
<evidence type="ECO:0000259" key="13">
    <source>
        <dbReference type="PROSITE" id="PS50109"/>
    </source>
</evidence>
<evidence type="ECO:0000256" key="1">
    <source>
        <dbReference type="ARBA" id="ARBA00000085"/>
    </source>
</evidence>
<comment type="subcellular location">
    <subcellularLocation>
        <location evidence="2">Membrane</location>
        <topology evidence="2">Multi-pass membrane protein</topology>
    </subcellularLocation>
</comment>
<proteinExistence type="predicted"/>
<keyword evidence="7" id="KW-0547">Nucleotide-binding</keyword>
<keyword evidence="11" id="KW-0902">Two-component regulatory system</keyword>
<dbReference type="PROSITE" id="PS50885">
    <property type="entry name" value="HAMP"/>
    <property type="match status" value="1"/>
</dbReference>
<dbReference type="PROSITE" id="PS50109">
    <property type="entry name" value="HIS_KIN"/>
    <property type="match status" value="1"/>
</dbReference>
<comment type="catalytic activity">
    <reaction evidence="1">
        <text>ATP + protein L-histidine = ADP + protein N-phospho-L-histidine.</text>
        <dbReference type="EC" id="2.7.13.3"/>
    </reaction>
</comment>
<dbReference type="InterPro" id="IPR036097">
    <property type="entry name" value="HisK_dim/P_sf"/>
</dbReference>
<dbReference type="Gene3D" id="3.30.565.10">
    <property type="entry name" value="Histidine kinase-like ATPase, C-terminal domain"/>
    <property type="match status" value="1"/>
</dbReference>
<dbReference type="CDD" id="cd00082">
    <property type="entry name" value="HisKA"/>
    <property type="match status" value="1"/>
</dbReference>
<dbReference type="Pfam" id="PF02518">
    <property type="entry name" value="HATPase_c"/>
    <property type="match status" value="1"/>
</dbReference>
<reference evidence="15 16" key="1">
    <citation type="submission" date="2020-11" db="EMBL/GenBank/DDBJ databases">
        <title>Algicoccus daihaiensis sp.nov., isolated from Daihai Lake in Inner Mongolia.</title>
        <authorList>
            <person name="Kai J."/>
        </authorList>
    </citation>
    <scope>NUCLEOTIDE SEQUENCE [LARGE SCALE GENOMIC DNA]</scope>
    <source>
        <strain evidence="16">f23</strain>
    </source>
</reference>
<dbReference type="EC" id="2.7.13.3" evidence="3"/>
<sequence length="462" mass="50892">MLAPLFLLWPMSVAITYVVAQDIANTPYDRGLRSALAVLSEQIEWPNGGVGQPILPLNPLTKVALRTHDSEGVFWKAQVVLYTGDGQVDGPVIGGDAALPTPKLNYEDIRPGRVDYMDQTINGFDVRLAYQWAYNQRFPTDDLVLLVVAEGREPRVELANAIIKGVIIPQFLVLPVAVLLIWFGLSRGVAPINALQRRLRARRPDDLSAIEEHSTPAEITPLVTAMNDLLSRLSGNIEAQRRFVADAAHQLKTPLSGLRLQAELALKSAPDAETRENLHKIVAGTARATRLINQLLLMATAENPDRVQLVPLDLNKLARHVTEEWVDQALARGIDLGFEDTQEPAMIRGQSLLLSEALNNLIDNALRYAPYSGHVTVSVKLSDTEVKLCVEDNGPGISADERTRIFDRFYRVLGTQAHGSGLGLAIVKEVAQKHHANVMVDAVHPSSMPPGTRFTLTFRRVR</sequence>
<dbReference type="InterPro" id="IPR004358">
    <property type="entry name" value="Sig_transdc_His_kin-like_C"/>
</dbReference>
<evidence type="ECO:0000256" key="2">
    <source>
        <dbReference type="ARBA" id="ARBA00004141"/>
    </source>
</evidence>
<dbReference type="PANTHER" id="PTHR45436:SF14">
    <property type="entry name" value="SENSOR PROTEIN QSEC"/>
    <property type="match status" value="1"/>
</dbReference>
<evidence type="ECO:0000256" key="9">
    <source>
        <dbReference type="ARBA" id="ARBA00022840"/>
    </source>
</evidence>
<keyword evidence="6" id="KW-0812">Transmembrane</keyword>
<dbReference type="Pfam" id="PF08521">
    <property type="entry name" value="2CSK_N"/>
    <property type="match status" value="1"/>
</dbReference>
<accession>A0ABY4AN04</accession>
<dbReference type="Proteomes" id="UP000831607">
    <property type="component" value="Chromosome"/>
</dbReference>
<evidence type="ECO:0000256" key="12">
    <source>
        <dbReference type="ARBA" id="ARBA00023136"/>
    </source>
</evidence>
<dbReference type="InterPro" id="IPR003660">
    <property type="entry name" value="HAMP_dom"/>
</dbReference>
<evidence type="ECO:0000313" key="16">
    <source>
        <dbReference type="Proteomes" id="UP000831607"/>
    </source>
</evidence>
<evidence type="ECO:0000313" key="15">
    <source>
        <dbReference type="EMBL" id="UOD51662.1"/>
    </source>
</evidence>
<dbReference type="InterPro" id="IPR003594">
    <property type="entry name" value="HATPase_dom"/>
</dbReference>
<feature type="domain" description="HAMP" evidence="14">
    <location>
        <begin position="186"/>
        <end position="238"/>
    </location>
</feature>
<dbReference type="EMBL" id="CP063982">
    <property type="protein sequence ID" value="UOD51662.1"/>
    <property type="molecule type" value="Genomic_DNA"/>
</dbReference>
<keyword evidence="4" id="KW-0597">Phosphoprotein</keyword>
<organism evidence="15 16">
    <name type="scientific">Orrella daihaiensis</name>
    <dbReference type="NCBI Taxonomy" id="2782176"/>
    <lineage>
        <taxon>Bacteria</taxon>
        <taxon>Pseudomonadati</taxon>
        <taxon>Pseudomonadota</taxon>
        <taxon>Betaproteobacteria</taxon>
        <taxon>Burkholderiales</taxon>
        <taxon>Alcaligenaceae</taxon>
        <taxon>Orrella</taxon>
    </lineage>
</organism>
<dbReference type="PRINTS" id="PR00344">
    <property type="entry name" value="BCTRLSENSOR"/>
</dbReference>
<dbReference type="InterPro" id="IPR003661">
    <property type="entry name" value="HisK_dim/P_dom"/>
</dbReference>